<dbReference type="PIRSF" id="PIRSF014753">
    <property type="entry name" value="UCP014753"/>
    <property type="match status" value="1"/>
</dbReference>
<dbReference type="InterPro" id="IPR049237">
    <property type="entry name" value="DUF2264_C"/>
</dbReference>
<accession>A0A9W8Z3M8</accession>
<proteinExistence type="predicted"/>
<organism evidence="3 4">
    <name type="scientific">Didymella pomorum</name>
    <dbReference type="NCBI Taxonomy" id="749634"/>
    <lineage>
        <taxon>Eukaryota</taxon>
        <taxon>Fungi</taxon>
        <taxon>Dikarya</taxon>
        <taxon>Ascomycota</taxon>
        <taxon>Pezizomycotina</taxon>
        <taxon>Dothideomycetes</taxon>
        <taxon>Pleosporomycetidae</taxon>
        <taxon>Pleosporales</taxon>
        <taxon>Pleosporineae</taxon>
        <taxon>Didymellaceae</taxon>
        <taxon>Didymella</taxon>
    </lineage>
</organism>
<dbReference type="PANTHER" id="PTHR35339">
    <property type="entry name" value="LINALOOL DEHYDRATASE_ISOMERASE DOMAIN-CONTAINING PROTEIN"/>
    <property type="match status" value="1"/>
</dbReference>
<evidence type="ECO:0008006" key="5">
    <source>
        <dbReference type="Google" id="ProtNLM"/>
    </source>
</evidence>
<reference evidence="3" key="1">
    <citation type="submission" date="2022-10" db="EMBL/GenBank/DDBJ databases">
        <title>Tapping the CABI collections for fungal endophytes: first genome assemblies for Collariella, Neodidymelliopsis, Ascochyta clinopodiicola, Didymella pomorum, Didymosphaeria variabile, Neocosmospora piperis and Neocucurbitaria cava.</title>
        <authorList>
            <person name="Hill R."/>
        </authorList>
    </citation>
    <scope>NUCLEOTIDE SEQUENCE</scope>
    <source>
        <strain evidence="3">IMI 355091</strain>
    </source>
</reference>
<name>A0A9W8Z3M8_9PLEO</name>
<keyword evidence="4" id="KW-1185">Reference proteome</keyword>
<evidence type="ECO:0000259" key="2">
    <source>
        <dbReference type="Pfam" id="PF20938"/>
    </source>
</evidence>
<evidence type="ECO:0000259" key="1">
    <source>
        <dbReference type="Pfam" id="PF10022"/>
    </source>
</evidence>
<evidence type="ECO:0000313" key="3">
    <source>
        <dbReference type="EMBL" id="KAJ4398328.1"/>
    </source>
</evidence>
<evidence type="ECO:0000313" key="4">
    <source>
        <dbReference type="Proteomes" id="UP001140510"/>
    </source>
</evidence>
<dbReference type="InterPro" id="IPR049349">
    <property type="entry name" value="DUF2264_N"/>
</dbReference>
<dbReference type="Proteomes" id="UP001140510">
    <property type="component" value="Unassembled WGS sequence"/>
</dbReference>
<dbReference type="Pfam" id="PF20938">
    <property type="entry name" value="DUF2264_C"/>
    <property type="match status" value="1"/>
</dbReference>
<gene>
    <name evidence="3" type="ORF">N0V91_010304</name>
</gene>
<dbReference type="InterPro" id="IPR016624">
    <property type="entry name" value="UCP014753"/>
</dbReference>
<feature type="domain" description="DUF2264" evidence="2">
    <location>
        <begin position="387"/>
        <end position="680"/>
    </location>
</feature>
<dbReference type="PANTHER" id="PTHR35339:SF2">
    <property type="entry name" value="DUF2264 DOMAIN-CONTAINING PROTEIN-RELATED"/>
    <property type="match status" value="1"/>
</dbReference>
<feature type="domain" description="DUF2264" evidence="1">
    <location>
        <begin position="14"/>
        <end position="376"/>
    </location>
</feature>
<dbReference type="EMBL" id="JAPEVA010000133">
    <property type="protein sequence ID" value="KAJ4398328.1"/>
    <property type="molecule type" value="Genomic_DNA"/>
</dbReference>
<dbReference type="OrthoDB" id="5150166at2759"/>
<dbReference type="Pfam" id="PF10022">
    <property type="entry name" value="DUF2264"/>
    <property type="match status" value="1"/>
</dbReference>
<protein>
    <recommendedName>
        <fullName evidence="5">DUF2264 domain-containing protein</fullName>
    </recommendedName>
</protein>
<dbReference type="AlphaFoldDB" id="A0A9W8Z3M8"/>
<sequence length="705" mass="78661">MPPLAGFSDNAFGTRADFETAAVALLRAIKPYQSPGGARVRLPLATGTHFDEVAAQLEGYARVLWAVGTLLHSKTTPKTQEVYDDLIFPYIRGLANGTDPDHDEYWGPVVLRDQRMVEMEIISYALLVAPDAMFHTQSDEAKRNITEWLKTINGKDFPITNWLWFRVMTNLALVKVCGVPYEQVGDAMKEDLDLMERFYLGQGWAADGLWSDDGRQADYYSGSFAIQFSQLIYAKMAQELDPERCAKFQQRAREFATTFWRYFNSNGAAIPFGRSLTYRFAFVGFWSAAAFAEVELPSPLNDWGVVKGLLLRHFRWWGSKHDIFNIDGCFNIGFAYQNYYMCEDYNSPQSVYWALKSFLALGLSGDHPFWTTEEKPLPRDNPLGTLVEPPMHIVCNTGSHHFLLSSGQFCPWPLKATEAKYGKSAYSSHFGFSVPTGPLIQQMAPDSTLAISRDGGDTWRVPWKISAHQQRGEAVLGRGEAVEIIPTLHSLWKPWKDAEVEVDTTLIAPCSRWPDWYVRCTGIKNRGAIPMTLSLSEGGFAIQGRGSRKGEVLPNLVESTVIKAVEGLSFAEGTLEVVDGALICSDAGASGVKSIAWMSSAGVVHSSRDVTSTGYILKPDANTNLMWQRTLIPTIRSETRVLKPGDGLTVISAVFAVARTSDKISHYDALDLQKLWDDVPIVRAGELTDRVGEDDYEYIDLRRVS</sequence>
<comment type="caution">
    <text evidence="3">The sequence shown here is derived from an EMBL/GenBank/DDBJ whole genome shotgun (WGS) entry which is preliminary data.</text>
</comment>